<comment type="subunit">
    <text evidence="15">Forms a complex composed of deubiquitinating enzyme atx-3, adapter ubxn-5 and cdc-48.1. Forms a complex composed of deubiquitinating enzyme atx-3, E4 ubiquitin-protein ligase ufd-2 and cdc-48.1. Interacts (via RRDR motif) with cdc-48.1 (via N-terminus) and cdc-48.2 (via N-terminus); the interaction with cdc-48.1 is not required for atx-3 enzymatic activity. Interacts (via C-terminus) with ubxn-5. May interact with ned-8.</text>
</comment>
<evidence type="ECO:0000259" key="19">
    <source>
        <dbReference type="PROSITE" id="PS50957"/>
    </source>
</evidence>
<keyword evidence="9" id="KW-0378">Hydrolase</keyword>
<accession>A0AAD5S2J5</accession>
<dbReference type="InterPro" id="IPR006155">
    <property type="entry name" value="Josephin"/>
</dbReference>
<keyword evidence="21" id="KW-1185">Reference proteome</keyword>
<dbReference type="EMBL" id="JADGJD010001754">
    <property type="protein sequence ID" value="KAJ3038198.1"/>
    <property type="molecule type" value="Genomic_DNA"/>
</dbReference>
<evidence type="ECO:0000256" key="5">
    <source>
        <dbReference type="ARBA" id="ARBA00022490"/>
    </source>
</evidence>
<comment type="caution">
    <text evidence="18">Lacks conserved residue(s) required for the propagation of feature annotation.</text>
</comment>
<gene>
    <name evidence="20" type="primary">ATXN3</name>
    <name evidence="20" type="ORF">HK097_003238</name>
</gene>
<comment type="caution">
    <text evidence="20">The sequence shown here is derived from an EMBL/GenBank/DDBJ whole genome shotgun (WGS) entry which is preliminary data.</text>
</comment>
<keyword evidence="11" id="KW-0805">Transcription regulation</keyword>
<dbReference type="GO" id="GO:0004843">
    <property type="term" value="F:cysteine-type deubiquitinase activity"/>
    <property type="evidence" value="ECO:0007669"/>
    <property type="project" value="UniProtKB-EC"/>
</dbReference>
<dbReference type="PRINTS" id="PR01233">
    <property type="entry name" value="JOSEPHIN"/>
</dbReference>
<keyword evidence="12" id="KW-0804">Transcription</keyword>
<proteinExistence type="predicted"/>
<evidence type="ECO:0000256" key="6">
    <source>
        <dbReference type="ARBA" id="ARBA00022670"/>
    </source>
</evidence>
<evidence type="ECO:0000256" key="10">
    <source>
        <dbReference type="ARBA" id="ARBA00022807"/>
    </source>
</evidence>
<comment type="subcellular location">
    <subcellularLocation>
        <location evidence="3">Cytoplasm</location>
    </subcellularLocation>
    <subcellularLocation>
        <location evidence="2">Nucleus</location>
    </subcellularLocation>
</comment>
<dbReference type="Proteomes" id="UP001212841">
    <property type="component" value="Unassembled WGS sequence"/>
</dbReference>
<sequence>MDLIPFIFHEKQEGQLCAQHALNALLQDNHFTAVDLAEIARILDAEEQKAMAEGGTDTEAYQKFLKEGSSNYDDS</sequence>
<comment type="function">
    <text evidence="14">Acts as a chain editing deubiquitinating enzyme that binds and cleaves 'Lys-48'-linked polyubiquitin chains, with a preference for chains containing four or more ubiquitin molecules thereby modulating protein degradation by the ubiquitin-proteasome pathway. Probably by regulating the IGF-1-insulin-like pathway, regulates lifespan. Regulates germline DNA double-strand-break repair and apoptosis in response to DNA damage by recruiting E4 ubiquitin-protein ligase ufd-2 to DNA repair foci. Interacts with key regulators of transcription and represses transcription. Acts as a histone-binding protein that regulates transcription.</text>
</comment>
<dbReference type="GO" id="GO:0016579">
    <property type="term" value="P:protein deubiquitination"/>
    <property type="evidence" value="ECO:0007669"/>
    <property type="project" value="InterPro"/>
</dbReference>
<evidence type="ECO:0000256" key="13">
    <source>
        <dbReference type="ARBA" id="ARBA00023242"/>
    </source>
</evidence>
<keyword evidence="10" id="KW-0788">Thiol protease</keyword>
<evidence type="ECO:0000256" key="8">
    <source>
        <dbReference type="ARBA" id="ARBA00022786"/>
    </source>
</evidence>
<dbReference type="GO" id="GO:0005634">
    <property type="term" value="C:nucleus"/>
    <property type="evidence" value="ECO:0007669"/>
    <property type="project" value="UniProtKB-SubCell"/>
</dbReference>
<dbReference type="GO" id="GO:0006508">
    <property type="term" value="P:proteolysis"/>
    <property type="evidence" value="ECO:0007669"/>
    <property type="project" value="UniProtKB-KW"/>
</dbReference>
<dbReference type="Gene3D" id="1.10.287.10">
    <property type="entry name" value="S15/NS1, RNA-binding"/>
    <property type="match status" value="1"/>
</dbReference>
<evidence type="ECO:0000256" key="3">
    <source>
        <dbReference type="ARBA" id="ARBA00004496"/>
    </source>
</evidence>
<dbReference type="PANTHER" id="PTHR14159">
    <property type="entry name" value="ATAXIN-3-RELATED"/>
    <property type="match status" value="1"/>
</dbReference>
<dbReference type="FunFam" id="1.10.287.10:FF:000018">
    <property type="entry name" value="Ataxin-3 homolog"/>
    <property type="match status" value="1"/>
</dbReference>
<feature type="non-terminal residue" evidence="20">
    <location>
        <position position="1"/>
    </location>
</feature>
<keyword evidence="7" id="KW-0677">Repeat</keyword>
<evidence type="ECO:0000256" key="1">
    <source>
        <dbReference type="ARBA" id="ARBA00000707"/>
    </source>
</evidence>
<dbReference type="InterPro" id="IPR033865">
    <property type="entry name" value="Ataxin-3"/>
</dbReference>
<evidence type="ECO:0000256" key="14">
    <source>
        <dbReference type="ARBA" id="ARBA00060106"/>
    </source>
</evidence>
<evidence type="ECO:0000313" key="20">
    <source>
        <dbReference type="EMBL" id="KAJ3038198.1"/>
    </source>
</evidence>
<keyword evidence="13" id="KW-0539">Nucleus</keyword>
<evidence type="ECO:0000256" key="9">
    <source>
        <dbReference type="ARBA" id="ARBA00022801"/>
    </source>
</evidence>
<evidence type="ECO:0000256" key="12">
    <source>
        <dbReference type="ARBA" id="ARBA00023163"/>
    </source>
</evidence>
<feature type="domain" description="Josephin" evidence="19">
    <location>
        <begin position="4"/>
        <end position="75"/>
    </location>
</feature>
<evidence type="ECO:0000256" key="17">
    <source>
        <dbReference type="ARBA" id="ARBA00082365"/>
    </source>
</evidence>
<evidence type="ECO:0000256" key="11">
    <source>
        <dbReference type="ARBA" id="ARBA00023015"/>
    </source>
</evidence>
<dbReference type="EC" id="3.4.19.12" evidence="4"/>
<evidence type="ECO:0000256" key="15">
    <source>
        <dbReference type="ARBA" id="ARBA00063584"/>
    </source>
</evidence>
<protein>
    <recommendedName>
        <fullName evidence="16">Ataxin-3 homolog</fullName>
        <ecNumber evidence="4">3.4.19.12</ecNumber>
    </recommendedName>
    <alternativeName>
        <fullName evidence="17">Machado-Joseph disease-like protein</fullName>
    </alternativeName>
</protein>
<evidence type="ECO:0000256" key="4">
    <source>
        <dbReference type="ARBA" id="ARBA00012759"/>
    </source>
</evidence>
<name>A0AAD5S2J5_9FUNG</name>
<dbReference type="PROSITE" id="PS50957">
    <property type="entry name" value="JOSEPHIN"/>
    <property type="match status" value="1"/>
</dbReference>
<keyword evidence="5" id="KW-0963">Cytoplasm</keyword>
<keyword evidence="8" id="KW-0833">Ubl conjugation pathway</keyword>
<dbReference type="Pfam" id="PF02099">
    <property type="entry name" value="Josephin"/>
    <property type="match status" value="1"/>
</dbReference>
<evidence type="ECO:0000256" key="7">
    <source>
        <dbReference type="ARBA" id="ARBA00022737"/>
    </source>
</evidence>
<evidence type="ECO:0000256" key="2">
    <source>
        <dbReference type="ARBA" id="ARBA00004123"/>
    </source>
</evidence>
<evidence type="ECO:0000256" key="16">
    <source>
        <dbReference type="ARBA" id="ARBA00069055"/>
    </source>
</evidence>
<evidence type="ECO:0000256" key="18">
    <source>
        <dbReference type="PROSITE-ProRule" id="PRU00331"/>
    </source>
</evidence>
<comment type="catalytic activity">
    <reaction evidence="1">
        <text>Thiol-dependent hydrolysis of ester, thioester, amide, peptide and isopeptide bonds formed by the C-terminal Gly of ubiquitin (a 76-residue protein attached to proteins as an intracellular targeting signal).</text>
        <dbReference type="EC" id="3.4.19.12"/>
    </reaction>
</comment>
<keyword evidence="6" id="KW-0645">Protease</keyword>
<dbReference type="GO" id="GO:0005737">
    <property type="term" value="C:cytoplasm"/>
    <property type="evidence" value="ECO:0007669"/>
    <property type="project" value="UniProtKB-SubCell"/>
</dbReference>
<evidence type="ECO:0000313" key="21">
    <source>
        <dbReference type="Proteomes" id="UP001212841"/>
    </source>
</evidence>
<organism evidence="20 21">
    <name type="scientific">Rhizophlyctis rosea</name>
    <dbReference type="NCBI Taxonomy" id="64517"/>
    <lineage>
        <taxon>Eukaryota</taxon>
        <taxon>Fungi</taxon>
        <taxon>Fungi incertae sedis</taxon>
        <taxon>Chytridiomycota</taxon>
        <taxon>Chytridiomycota incertae sedis</taxon>
        <taxon>Chytridiomycetes</taxon>
        <taxon>Rhizophlyctidales</taxon>
        <taxon>Rhizophlyctidaceae</taxon>
        <taxon>Rhizophlyctis</taxon>
    </lineage>
</organism>
<reference evidence="20" key="1">
    <citation type="submission" date="2020-05" db="EMBL/GenBank/DDBJ databases">
        <title>Phylogenomic resolution of chytrid fungi.</title>
        <authorList>
            <person name="Stajich J.E."/>
            <person name="Amses K."/>
            <person name="Simmons R."/>
            <person name="Seto K."/>
            <person name="Myers J."/>
            <person name="Bonds A."/>
            <person name="Quandt C.A."/>
            <person name="Barry K."/>
            <person name="Liu P."/>
            <person name="Grigoriev I."/>
            <person name="Longcore J.E."/>
            <person name="James T.Y."/>
        </authorList>
    </citation>
    <scope>NUCLEOTIDE SEQUENCE</scope>
    <source>
        <strain evidence="20">JEL0318</strain>
    </source>
</reference>
<dbReference type="PANTHER" id="PTHR14159:SF0">
    <property type="entry name" value="ATAXIN-3-RELATED"/>
    <property type="match status" value="1"/>
</dbReference>
<dbReference type="AlphaFoldDB" id="A0AAD5S2J5"/>